<name>A0A5C7FE16_9BACI</name>
<accession>A0A5C7FE16</accession>
<protein>
    <submittedName>
        <fullName evidence="1">Uncharacterized protein</fullName>
    </submittedName>
</protein>
<reference evidence="1 2" key="1">
    <citation type="submission" date="2024-01" db="EMBL/GenBank/DDBJ databases">
        <title>Complete Genome Sequence of Alkalicoccus halolimnae BZ-SZ-XJ29T, a Moderately Halophilic Bacterium Isolated from a Salt Lake.</title>
        <authorList>
            <person name="Zhao B."/>
        </authorList>
    </citation>
    <scope>NUCLEOTIDE SEQUENCE [LARGE SCALE GENOMIC DNA]</scope>
    <source>
        <strain evidence="1 2">BZ-SZ-XJ29</strain>
    </source>
</reference>
<keyword evidence="2" id="KW-1185">Reference proteome</keyword>
<sequence>MKQWIPLLTIAVLIGGALFIFQEPSEDPEVAELEAEVEMLSEERDSLEADLASYPEMHELAQAVNVAEQFVRAESFEEASVFLSERADILQREGRPTGVIQFEDRHTYEWLSPEELEQRFSDFRSSHDGLILSYAADVPEVPGHHPFFIDYVLLEEGNEWRISRIAFNASN</sequence>
<dbReference type="Proteomes" id="UP000321816">
    <property type="component" value="Chromosome"/>
</dbReference>
<evidence type="ECO:0000313" key="2">
    <source>
        <dbReference type="Proteomes" id="UP000321816"/>
    </source>
</evidence>
<dbReference type="EMBL" id="CP144914">
    <property type="protein sequence ID" value="WWD80150.1"/>
    <property type="molecule type" value="Genomic_DNA"/>
</dbReference>
<dbReference type="AlphaFoldDB" id="A0A5C7FE16"/>
<proteinExistence type="predicted"/>
<dbReference type="KEGG" id="ahal:FTX54_000850"/>
<dbReference type="OrthoDB" id="9829188at2"/>
<organism evidence="1 2">
    <name type="scientific">Alkalicoccus halolimnae</name>
    <dbReference type="NCBI Taxonomy" id="1667239"/>
    <lineage>
        <taxon>Bacteria</taxon>
        <taxon>Bacillati</taxon>
        <taxon>Bacillota</taxon>
        <taxon>Bacilli</taxon>
        <taxon>Bacillales</taxon>
        <taxon>Bacillaceae</taxon>
        <taxon>Alkalicoccus</taxon>
    </lineage>
</organism>
<gene>
    <name evidence="1" type="ORF">FTX54_000850</name>
</gene>
<evidence type="ECO:0000313" key="1">
    <source>
        <dbReference type="EMBL" id="WWD80150.1"/>
    </source>
</evidence>
<dbReference type="RefSeq" id="WP_147804565.1">
    <property type="nucleotide sequence ID" value="NZ_CP144914.1"/>
</dbReference>